<comment type="caution">
    <text evidence="2">The sequence shown here is derived from an EMBL/GenBank/DDBJ whole genome shotgun (WGS) entry which is preliminary data.</text>
</comment>
<sequence>MDSGIDDWNEMKALMIKQPGYQYVLSSPSGTTTLFTITLLERYNPHPKKNYRILASWYIDHGVIYTCPRAEDVEGVMLGKRVRSLEVIREVLEGRYEDGRGGCKKKKRKENLIEEKVVERVWGRCLERIHKEKEKEEEEKEGRNEKEDDKDDEQK</sequence>
<organism evidence="2 3">
    <name type="scientific">Triparma laevis f. inornata</name>
    <dbReference type="NCBI Taxonomy" id="1714386"/>
    <lineage>
        <taxon>Eukaryota</taxon>
        <taxon>Sar</taxon>
        <taxon>Stramenopiles</taxon>
        <taxon>Ochrophyta</taxon>
        <taxon>Bolidophyceae</taxon>
        <taxon>Parmales</taxon>
        <taxon>Triparmaceae</taxon>
        <taxon>Triparma</taxon>
    </lineage>
</organism>
<evidence type="ECO:0000313" key="2">
    <source>
        <dbReference type="EMBL" id="GMH90756.1"/>
    </source>
</evidence>
<name>A0A9W7BHW7_9STRA</name>
<proteinExistence type="predicted"/>
<dbReference type="AlphaFoldDB" id="A0A9W7BHW7"/>
<dbReference type="InterPro" id="IPR038566">
    <property type="entry name" value="Mediator_Med6_sf"/>
</dbReference>
<reference evidence="3" key="1">
    <citation type="journal article" date="2023" name="Commun. Biol.">
        <title>Genome analysis of Parmales, the sister group of diatoms, reveals the evolutionary specialization of diatoms from phago-mixotrophs to photoautotrophs.</title>
        <authorList>
            <person name="Ban H."/>
            <person name="Sato S."/>
            <person name="Yoshikawa S."/>
            <person name="Yamada K."/>
            <person name="Nakamura Y."/>
            <person name="Ichinomiya M."/>
            <person name="Sato N."/>
            <person name="Blanc-Mathieu R."/>
            <person name="Endo H."/>
            <person name="Kuwata A."/>
            <person name="Ogata H."/>
        </authorList>
    </citation>
    <scope>NUCLEOTIDE SEQUENCE [LARGE SCALE GENOMIC DNA]</scope>
</reference>
<dbReference type="Proteomes" id="UP001162640">
    <property type="component" value="Unassembled WGS sequence"/>
</dbReference>
<evidence type="ECO:0000256" key="1">
    <source>
        <dbReference type="SAM" id="MobiDB-lite"/>
    </source>
</evidence>
<accession>A0A9W7BHW7</accession>
<dbReference type="Gene3D" id="3.10.450.580">
    <property type="entry name" value="Mediator complex, subunit Med6"/>
    <property type="match status" value="1"/>
</dbReference>
<gene>
    <name evidence="2" type="ORF">TL16_g11859</name>
</gene>
<evidence type="ECO:0000313" key="3">
    <source>
        <dbReference type="Proteomes" id="UP001162640"/>
    </source>
</evidence>
<dbReference type="EMBL" id="BLQM01000456">
    <property type="protein sequence ID" value="GMH90756.1"/>
    <property type="molecule type" value="Genomic_DNA"/>
</dbReference>
<protein>
    <submittedName>
        <fullName evidence="2">Uncharacterized protein</fullName>
    </submittedName>
</protein>
<feature type="region of interest" description="Disordered" evidence="1">
    <location>
        <begin position="133"/>
        <end position="155"/>
    </location>
</feature>